<accession>B9ST88</accession>
<keyword evidence="3" id="KW-1185">Reference proteome</keyword>
<name>B9ST88_RICCO</name>
<feature type="region of interest" description="Disordered" evidence="1">
    <location>
        <begin position="59"/>
        <end position="91"/>
    </location>
</feature>
<evidence type="ECO:0000313" key="3">
    <source>
        <dbReference type="Proteomes" id="UP000008311"/>
    </source>
</evidence>
<sequence length="91" mass="10224">MPIDDFSIIFGLAFFKQVCAFPIPHQNSLLIHDCSKTYKIPTKCVERSKAKALSAIRLAKGASESGHKHRHDKSLASHKDNQRPMQTVGRH</sequence>
<evidence type="ECO:0000313" key="2">
    <source>
        <dbReference type="EMBL" id="EEF33163.1"/>
    </source>
</evidence>
<feature type="compositionally biased region" description="Basic and acidic residues" evidence="1">
    <location>
        <begin position="73"/>
        <end position="82"/>
    </location>
</feature>
<dbReference type="AlphaFoldDB" id="B9ST88"/>
<organism evidence="2 3">
    <name type="scientific">Ricinus communis</name>
    <name type="common">Castor bean</name>
    <dbReference type="NCBI Taxonomy" id="3988"/>
    <lineage>
        <taxon>Eukaryota</taxon>
        <taxon>Viridiplantae</taxon>
        <taxon>Streptophyta</taxon>
        <taxon>Embryophyta</taxon>
        <taxon>Tracheophyta</taxon>
        <taxon>Spermatophyta</taxon>
        <taxon>Magnoliopsida</taxon>
        <taxon>eudicotyledons</taxon>
        <taxon>Gunneridae</taxon>
        <taxon>Pentapetalae</taxon>
        <taxon>rosids</taxon>
        <taxon>fabids</taxon>
        <taxon>Malpighiales</taxon>
        <taxon>Euphorbiaceae</taxon>
        <taxon>Acalyphoideae</taxon>
        <taxon>Acalypheae</taxon>
        <taxon>Ricinus</taxon>
    </lineage>
</organism>
<dbReference type="Proteomes" id="UP000008311">
    <property type="component" value="Unassembled WGS sequence"/>
</dbReference>
<evidence type="ECO:0000256" key="1">
    <source>
        <dbReference type="SAM" id="MobiDB-lite"/>
    </source>
</evidence>
<dbReference type="InParanoid" id="B9ST88"/>
<dbReference type="EMBL" id="EQ974124">
    <property type="protein sequence ID" value="EEF33163.1"/>
    <property type="molecule type" value="Genomic_DNA"/>
</dbReference>
<proteinExistence type="predicted"/>
<protein>
    <submittedName>
        <fullName evidence="2">Uncharacterized protein</fullName>
    </submittedName>
</protein>
<reference evidence="3" key="1">
    <citation type="journal article" date="2010" name="Nat. Biotechnol.">
        <title>Draft genome sequence of the oilseed species Ricinus communis.</title>
        <authorList>
            <person name="Chan A.P."/>
            <person name="Crabtree J."/>
            <person name="Zhao Q."/>
            <person name="Lorenzi H."/>
            <person name="Orvis J."/>
            <person name="Puiu D."/>
            <person name="Melake-Berhan A."/>
            <person name="Jones K.M."/>
            <person name="Redman J."/>
            <person name="Chen G."/>
            <person name="Cahoon E.B."/>
            <person name="Gedil M."/>
            <person name="Stanke M."/>
            <person name="Haas B.J."/>
            <person name="Wortman J.R."/>
            <person name="Fraser-Liggett C.M."/>
            <person name="Ravel J."/>
            <person name="Rabinowicz P.D."/>
        </authorList>
    </citation>
    <scope>NUCLEOTIDE SEQUENCE [LARGE SCALE GENOMIC DNA]</scope>
    <source>
        <strain evidence="3">cv. Hale</strain>
    </source>
</reference>
<gene>
    <name evidence="2" type="ORF">RCOM_0364180</name>
</gene>